<gene>
    <name evidence="11" type="ORF">X975_05676</name>
</gene>
<comment type="similarity">
    <text evidence="3 10">Belongs to the ALG6/ALG8 glucosyltransferase family.</text>
</comment>
<dbReference type="EC" id="2.4.1.-" evidence="10"/>
<accession>A0A087V1C3</accession>
<dbReference type="STRING" id="407821.A0A087V1C3"/>
<evidence type="ECO:0000313" key="12">
    <source>
        <dbReference type="Proteomes" id="UP000054359"/>
    </source>
</evidence>
<evidence type="ECO:0000256" key="2">
    <source>
        <dbReference type="ARBA" id="ARBA00004922"/>
    </source>
</evidence>
<dbReference type="GO" id="GO:0005789">
    <property type="term" value="C:endoplasmic reticulum membrane"/>
    <property type="evidence" value="ECO:0007669"/>
    <property type="project" value="UniProtKB-SubCell"/>
</dbReference>
<comment type="caution">
    <text evidence="10">Lacks conserved residue(s) required for the propagation of feature annotation.</text>
</comment>
<evidence type="ECO:0000256" key="6">
    <source>
        <dbReference type="ARBA" id="ARBA00022692"/>
    </source>
</evidence>
<feature type="non-terminal residue" evidence="11">
    <location>
        <position position="73"/>
    </location>
</feature>
<keyword evidence="12" id="KW-1185">Reference proteome</keyword>
<evidence type="ECO:0000256" key="8">
    <source>
        <dbReference type="ARBA" id="ARBA00022989"/>
    </source>
</evidence>
<dbReference type="InterPro" id="IPR004856">
    <property type="entry name" value="Glyco_trans_ALG6/ALG8"/>
</dbReference>
<dbReference type="AlphaFoldDB" id="A0A087V1C3"/>
<name>A0A087V1C3_STEMI</name>
<keyword evidence="9 10" id="KW-0472">Membrane</keyword>
<dbReference type="EMBL" id="KL821212">
    <property type="protein sequence ID" value="KFM83412.1"/>
    <property type="molecule type" value="Genomic_DNA"/>
</dbReference>
<dbReference type="UniPathway" id="UPA00378"/>
<evidence type="ECO:0000256" key="9">
    <source>
        <dbReference type="ARBA" id="ARBA00023136"/>
    </source>
</evidence>
<proteinExistence type="inferred from homology"/>
<organism evidence="11 12">
    <name type="scientific">Stegodyphus mimosarum</name>
    <name type="common">African social velvet spider</name>
    <dbReference type="NCBI Taxonomy" id="407821"/>
    <lineage>
        <taxon>Eukaryota</taxon>
        <taxon>Metazoa</taxon>
        <taxon>Ecdysozoa</taxon>
        <taxon>Arthropoda</taxon>
        <taxon>Chelicerata</taxon>
        <taxon>Arachnida</taxon>
        <taxon>Araneae</taxon>
        <taxon>Araneomorphae</taxon>
        <taxon>Entelegynae</taxon>
        <taxon>Eresoidea</taxon>
        <taxon>Eresidae</taxon>
        <taxon>Stegodyphus</taxon>
    </lineage>
</organism>
<evidence type="ECO:0000256" key="1">
    <source>
        <dbReference type="ARBA" id="ARBA00004477"/>
    </source>
</evidence>
<evidence type="ECO:0000313" key="11">
    <source>
        <dbReference type="EMBL" id="KFM83412.1"/>
    </source>
</evidence>
<feature type="transmembrane region" description="Helical" evidence="10">
    <location>
        <begin position="30"/>
        <end position="49"/>
    </location>
</feature>
<comment type="pathway">
    <text evidence="2 10">Protein modification; protein glycosylation.</text>
</comment>
<keyword evidence="4 10" id="KW-0328">Glycosyltransferase</keyword>
<dbReference type="PANTHER" id="PTHR12413">
    <property type="entry name" value="DOLICHYL GLYCOSYLTRANSFERASE"/>
    <property type="match status" value="1"/>
</dbReference>
<keyword evidence="6 10" id="KW-0812">Transmembrane</keyword>
<dbReference type="Proteomes" id="UP000054359">
    <property type="component" value="Unassembled WGS sequence"/>
</dbReference>
<keyword evidence="7 10" id="KW-0256">Endoplasmic reticulum</keyword>
<dbReference type="OrthoDB" id="4983at2759"/>
<keyword evidence="5 10" id="KW-0808">Transferase</keyword>
<reference evidence="11 12" key="1">
    <citation type="submission" date="2013-11" db="EMBL/GenBank/DDBJ databases">
        <title>Genome sequencing of Stegodyphus mimosarum.</title>
        <authorList>
            <person name="Bechsgaard J."/>
        </authorList>
    </citation>
    <scope>NUCLEOTIDE SEQUENCE [LARGE SCALE GENOMIC DNA]</scope>
</reference>
<dbReference type="PANTHER" id="PTHR12413:SF1">
    <property type="entry name" value="DOLICHYL PYROPHOSPHATE MAN9GLCNAC2 ALPHA-1,3-GLUCOSYLTRANSFERASE"/>
    <property type="match status" value="1"/>
</dbReference>
<comment type="subcellular location">
    <subcellularLocation>
        <location evidence="1 10">Endoplasmic reticulum membrane</location>
        <topology evidence="1 10">Multi-pass membrane protein</topology>
    </subcellularLocation>
</comment>
<evidence type="ECO:0000256" key="10">
    <source>
        <dbReference type="RuleBase" id="RU363110"/>
    </source>
</evidence>
<sequence>MWAIVFLLKEYDCLGAIFFTFALHYKQMSLYYALPFFCYLMGSCLELPWKERIVKFLNLAFTVLVTSAICWLP</sequence>
<evidence type="ECO:0000256" key="4">
    <source>
        <dbReference type="ARBA" id="ARBA00022676"/>
    </source>
</evidence>
<keyword evidence="8 10" id="KW-1133">Transmembrane helix</keyword>
<evidence type="ECO:0000256" key="5">
    <source>
        <dbReference type="ARBA" id="ARBA00022679"/>
    </source>
</evidence>
<protein>
    <recommendedName>
        <fullName evidence="10">Alpha-1,3-glucosyltransferase</fullName>
        <ecNumber evidence="10">2.4.1.-</ecNumber>
    </recommendedName>
</protein>
<evidence type="ECO:0000256" key="7">
    <source>
        <dbReference type="ARBA" id="ARBA00022824"/>
    </source>
</evidence>
<dbReference type="GO" id="GO:0042281">
    <property type="term" value="F:dolichyl pyrophosphate Man9GlcNAc2 alpha-1,3-glucosyltransferase activity"/>
    <property type="evidence" value="ECO:0007669"/>
    <property type="project" value="TreeGrafter"/>
</dbReference>
<feature type="transmembrane region" description="Helical" evidence="10">
    <location>
        <begin position="56"/>
        <end position="72"/>
    </location>
</feature>
<evidence type="ECO:0000256" key="3">
    <source>
        <dbReference type="ARBA" id="ARBA00008715"/>
    </source>
</evidence>
<dbReference type="Pfam" id="PF03155">
    <property type="entry name" value="Alg6_Alg8"/>
    <property type="match status" value="1"/>
</dbReference>